<dbReference type="NCBIfam" id="TIGR03744">
    <property type="entry name" value="traC_PFL_4706"/>
    <property type="match status" value="1"/>
</dbReference>
<dbReference type="EMBL" id="RDQO01000002">
    <property type="protein sequence ID" value="RMX06780.1"/>
    <property type="molecule type" value="Genomic_DNA"/>
</dbReference>
<dbReference type="AlphaFoldDB" id="A0A3M6QUT2"/>
<dbReference type="PANTHER" id="PTHR30121">
    <property type="entry name" value="UNCHARACTERIZED PROTEIN YJGR-RELATED"/>
    <property type="match status" value="1"/>
</dbReference>
<keyword evidence="3" id="KW-1185">Reference proteome</keyword>
<dbReference type="PANTHER" id="PTHR30121:SF6">
    <property type="entry name" value="SLR6007 PROTEIN"/>
    <property type="match status" value="1"/>
</dbReference>
<dbReference type="Proteomes" id="UP000278006">
    <property type="component" value="Unassembled WGS sequence"/>
</dbReference>
<comment type="caution">
    <text evidence="2">The sequence shown here is derived from an EMBL/GenBank/DDBJ whole genome shotgun (WGS) entry which is preliminary data.</text>
</comment>
<evidence type="ECO:0000313" key="2">
    <source>
        <dbReference type="EMBL" id="RMX06780.1"/>
    </source>
</evidence>
<organism evidence="2 3">
    <name type="scientific">Corticibacter populi</name>
    <dbReference type="NCBI Taxonomy" id="1550736"/>
    <lineage>
        <taxon>Bacteria</taxon>
        <taxon>Pseudomonadati</taxon>
        <taxon>Pseudomonadota</taxon>
        <taxon>Betaproteobacteria</taxon>
        <taxon>Burkholderiales</taxon>
        <taxon>Comamonadaceae</taxon>
        <taxon>Corticibacter</taxon>
    </lineage>
</organism>
<name>A0A3M6QUT2_9BURK</name>
<dbReference type="Gene3D" id="3.40.50.300">
    <property type="entry name" value="P-loop containing nucleotide triphosphate hydrolases"/>
    <property type="match status" value="2"/>
</dbReference>
<dbReference type="Pfam" id="PF11130">
    <property type="entry name" value="TraC_F_IV"/>
    <property type="match status" value="1"/>
</dbReference>
<dbReference type="InterPro" id="IPR051162">
    <property type="entry name" value="T4SS_component"/>
</dbReference>
<dbReference type="RefSeq" id="WP_122228699.1">
    <property type="nucleotide sequence ID" value="NZ_RDQO01000002.1"/>
</dbReference>
<feature type="compositionally biased region" description="Basic and acidic residues" evidence="1">
    <location>
        <begin position="22"/>
        <end position="43"/>
    </location>
</feature>
<protein>
    <submittedName>
        <fullName evidence="2">Conjugative transfer ATPase</fullName>
    </submittedName>
</protein>
<dbReference type="OrthoDB" id="5555485at2"/>
<dbReference type="SUPFAM" id="SSF52540">
    <property type="entry name" value="P-loop containing nucleoside triphosphate hydrolases"/>
    <property type="match status" value="1"/>
</dbReference>
<gene>
    <name evidence="2" type="ORF">D8I35_09790</name>
</gene>
<reference evidence="2 3" key="1">
    <citation type="submission" date="2018-10" db="EMBL/GenBank/DDBJ databases">
        <title>Draft genome of Cortibacter populi DSM10536.</title>
        <authorList>
            <person name="Bernier A.-M."/>
            <person name="Bernard K."/>
        </authorList>
    </citation>
    <scope>NUCLEOTIDE SEQUENCE [LARGE SCALE GENOMIC DNA]</scope>
    <source>
        <strain evidence="2 3">DSM 105136</strain>
    </source>
</reference>
<feature type="region of interest" description="Disordered" evidence="1">
    <location>
        <begin position="1"/>
        <end position="51"/>
    </location>
</feature>
<accession>A0A3M6QUT2</accession>
<evidence type="ECO:0000313" key="3">
    <source>
        <dbReference type="Proteomes" id="UP000278006"/>
    </source>
</evidence>
<dbReference type="InterPro" id="IPR022303">
    <property type="entry name" value="Conjug_Trfer_ATPase"/>
</dbReference>
<evidence type="ECO:0000256" key="1">
    <source>
        <dbReference type="SAM" id="MobiDB-lite"/>
    </source>
</evidence>
<dbReference type="InterPro" id="IPR027417">
    <property type="entry name" value="P-loop_NTPase"/>
</dbReference>
<sequence>MGWPLLKPRRAQADAEPAPTDAWERHVATLREHGIPEPGEHTDRRTRRATQADEQALYDVAPSFVDMLPWVEYLPDSQCMLLQDGHSVAAFFELIPVGTEGREPAWLNQIRDTLENALQDACDELDEHPWVLQLYAQDETSWDRYLEQLRSYIQPRAQGSAFSEFYLRFFAHHLQAISKPGGLFEDNSVTRLPWRGQTRRTRLVVYRRAGQSPIRRGQSPEQALTVVCDRLVGGLTNAGVKARRLGAADIHEWLSRWFNPHPTLLGPTAEDRERFHRLTRYPEEAEPGEVELASGTDFSQRLFFGQPRSDAAEGLWYFDNLPHRAIAVDRLRTPPATGHITGETRKGGDAINALFDQMPEDTILCLTVVATPQDVLEAHLNHLARKAVGETLASEQTRHDVQQARGLIGSAHKLYRGALTFYLRGRDKAQLDARGLQLANVLLNAGLQPVREEDEVAPLNTYLRWLPCVYDPSLDKRDWYTQLMFAQHAVNIGPLWGRSHGTDHPGFTFFNRGGGVIAFDPLNRLDRQMNGHMVLFGPTGAGKSATLNNILCQVTAIYRPRLFIVEAGNSFGLFGDFAARLGLSVNRVKLAPGAGVSLAPFADAWRLVDTPGQVQTLDADALDEEEADADGDEQRDVLGELEITARLMITGGEEKEEARMTRADRSLIRQCILEAAQRCVAEKRTVLTRDVRDALRERGRDTSLPEIRRTRLLEMGDAIDMFCQGADGEMFDRPGTPWPEADITIVDLATYAREGYNAQLSIAYISLINTVNNLAERDQFLGRPIVNVTDEGHIITKNPLLAPYVVKITKMWRKLGAWFWLATQNLDDLPKAAEPMLNMIEWWICLSMPPDEVEKIARFRELTPAQKALMLSARKESGKFSEGVILSRSMELLFRAVPPSLYLALAQTEPEEKAERYKLMQQFGIGELDAAIKIAEAIDRARGIESLPMHTGEDALLARA</sequence>
<dbReference type="InterPro" id="IPR025955">
    <property type="entry name" value="TraC/Conjuga_ATPase"/>
</dbReference>
<proteinExistence type="predicted"/>